<dbReference type="PANTHER" id="PTHR42944">
    <property type="entry name" value="ADENINE DNA GLYCOSYLASE"/>
    <property type="match status" value="1"/>
</dbReference>
<dbReference type="EMBL" id="BARU01000356">
    <property type="protein sequence ID" value="GAH19839.1"/>
    <property type="molecule type" value="Genomic_DNA"/>
</dbReference>
<evidence type="ECO:0000256" key="9">
    <source>
        <dbReference type="ARBA" id="ARBA00023295"/>
    </source>
</evidence>
<proteinExistence type="inferred from homology"/>
<dbReference type="SMART" id="SM00525">
    <property type="entry name" value="FES"/>
    <property type="match status" value="1"/>
</dbReference>
<dbReference type="GO" id="GO:0000701">
    <property type="term" value="F:purine-specific mismatch base pair DNA N-glycosylase activity"/>
    <property type="evidence" value="ECO:0007669"/>
    <property type="project" value="TreeGrafter"/>
</dbReference>
<dbReference type="InterPro" id="IPR003265">
    <property type="entry name" value="HhH-GPD_domain"/>
</dbReference>
<keyword evidence="7" id="KW-0411">Iron-sulfur</keyword>
<dbReference type="GO" id="GO:0051539">
    <property type="term" value="F:4 iron, 4 sulfur cluster binding"/>
    <property type="evidence" value="ECO:0007669"/>
    <property type="project" value="InterPro"/>
</dbReference>
<feature type="domain" description="HhH-GPD" evidence="10">
    <location>
        <begin position="42"/>
        <end position="191"/>
    </location>
</feature>
<dbReference type="CDD" id="cd00056">
    <property type="entry name" value="ENDO3c"/>
    <property type="match status" value="1"/>
</dbReference>
<keyword evidence="6" id="KW-0408">Iron</keyword>
<dbReference type="GO" id="GO:0034039">
    <property type="term" value="F:8-oxo-7,8-dihydroguanine DNA N-glycosylase activity"/>
    <property type="evidence" value="ECO:0007669"/>
    <property type="project" value="TreeGrafter"/>
</dbReference>
<sequence length="217" mass="25476">MVVEDKYSLVRERILDWYKGNKRDYPWRKSRSLYQILVTEILLQKTIALNVSNIYSAFFRKYKDFSEIFNADITKLQSDIKGLGLSNKRAQILKDLSQMIITEYDGKIPQEPEILKKINGIADYVSNAYSCFGLNNRTLFFDVNIKRFIQRVLKPQDMKVKNDIIYTELDKLLPKMDFKDMYWAILDFGSKICSKNNPKCELCPISDKCLYFSLPVS</sequence>
<evidence type="ECO:0000256" key="2">
    <source>
        <dbReference type="ARBA" id="ARBA00008343"/>
    </source>
</evidence>
<keyword evidence="4" id="KW-0227">DNA damage</keyword>
<dbReference type="Pfam" id="PF00730">
    <property type="entry name" value="HhH-GPD"/>
    <property type="match status" value="1"/>
</dbReference>
<name>X1ERR5_9ZZZZ</name>
<dbReference type="GO" id="GO:0006284">
    <property type="term" value="P:base-excision repair"/>
    <property type="evidence" value="ECO:0007669"/>
    <property type="project" value="InterPro"/>
</dbReference>
<keyword evidence="9" id="KW-0326">Glycosidase</keyword>
<comment type="cofactor">
    <cofactor evidence="1">
        <name>[4Fe-4S] cluster</name>
        <dbReference type="ChEBI" id="CHEBI:49883"/>
    </cofactor>
</comment>
<dbReference type="GO" id="GO:0035485">
    <property type="term" value="F:adenine/guanine mispair binding"/>
    <property type="evidence" value="ECO:0007669"/>
    <property type="project" value="TreeGrafter"/>
</dbReference>
<keyword evidence="5" id="KW-0378">Hydrolase</keyword>
<evidence type="ECO:0000256" key="8">
    <source>
        <dbReference type="ARBA" id="ARBA00023204"/>
    </source>
</evidence>
<reference evidence="11" key="1">
    <citation type="journal article" date="2014" name="Front. Microbiol.">
        <title>High frequency of phylogenetically diverse reductive dehalogenase-homologous genes in deep subseafloor sedimentary metagenomes.</title>
        <authorList>
            <person name="Kawai M."/>
            <person name="Futagami T."/>
            <person name="Toyoda A."/>
            <person name="Takaki Y."/>
            <person name="Nishi S."/>
            <person name="Hori S."/>
            <person name="Arai W."/>
            <person name="Tsubouchi T."/>
            <person name="Morono Y."/>
            <person name="Uchiyama I."/>
            <person name="Ito T."/>
            <person name="Fujiyama A."/>
            <person name="Inagaki F."/>
            <person name="Takami H."/>
        </authorList>
    </citation>
    <scope>NUCLEOTIDE SEQUENCE</scope>
    <source>
        <strain evidence="11">Expedition CK06-06</strain>
    </source>
</reference>
<dbReference type="GO" id="GO:0032357">
    <property type="term" value="F:oxidized purine DNA binding"/>
    <property type="evidence" value="ECO:0007669"/>
    <property type="project" value="TreeGrafter"/>
</dbReference>
<evidence type="ECO:0000259" key="10">
    <source>
        <dbReference type="SMART" id="SM00478"/>
    </source>
</evidence>
<comment type="caution">
    <text evidence="11">The sequence shown here is derived from an EMBL/GenBank/DDBJ whole genome shotgun (WGS) entry which is preliminary data.</text>
</comment>
<dbReference type="InterPro" id="IPR023170">
    <property type="entry name" value="HhH_base_excis_C"/>
</dbReference>
<keyword evidence="3" id="KW-0479">Metal-binding</keyword>
<dbReference type="PROSITE" id="PS00764">
    <property type="entry name" value="ENDONUCLEASE_III_1"/>
    <property type="match status" value="1"/>
</dbReference>
<dbReference type="SMART" id="SM00478">
    <property type="entry name" value="ENDO3c"/>
    <property type="match status" value="1"/>
</dbReference>
<dbReference type="InterPro" id="IPR004035">
    <property type="entry name" value="Endouclease-III_FeS-bd_BS"/>
</dbReference>
<dbReference type="AlphaFoldDB" id="X1ERR5"/>
<evidence type="ECO:0000313" key="11">
    <source>
        <dbReference type="EMBL" id="GAH19839.1"/>
    </source>
</evidence>
<dbReference type="Gene3D" id="1.10.1670.10">
    <property type="entry name" value="Helix-hairpin-Helix base-excision DNA repair enzymes (C-terminal)"/>
    <property type="match status" value="1"/>
</dbReference>
<evidence type="ECO:0000256" key="7">
    <source>
        <dbReference type="ARBA" id="ARBA00023014"/>
    </source>
</evidence>
<evidence type="ECO:0000256" key="3">
    <source>
        <dbReference type="ARBA" id="ARBA00022723"/>
    </source>
</evidence>
<evidence type="ECO:0000256" key="4">
    <source>
        <dbReference type="ARBA" id="ARBA00022763"/>
    </source>
</evidence>
<evidence type="ECO:0000256" key="1">
    <source>
        <dbReference type="ARBA" id="ARBA00001966"/>
    </source>
</evidence>
<keyword evidence="8" id="KW-0234">DNA repair</keyword>
<dbReference type="GO" id="GO:0046872">
    <property type="term" value="F:metal ion binding"/>
    <property type="evidence" value="ECO:0007669"/>
    <property type="project" value="UniProtKB-KW"/>
</dbReference>
<dbReference type="InterPro" id="IPR044298">
    <property type="entry name" value="MIG/MutY"/>
</dbReference>
<comment type="similarity">
    <text evidence="2">Belongs to the Nth/MutY family.</text>
</comment>
<organism evidence="11">
    <name type="scientific">marine sediment metagenome</name>
    <dbReference type="NCBI Taxonomy" id="412755"/>
    <lineage>
        <taxon>unclassified sequences</taxon>
        <taxon>metagenomes</taxon>
        <taxon>ecological metagenomes</taxon>
    </lineage>
</organism>
<evidence type="ECO:0000256" key="6">
    <source>
        <dbReference type="ARBA" id="ARBA00023004"/>
    </source>
</evidence>
<gene>
    <name evidence="11" type="ORF">S03H2_01260</name>
</gene>
<dbReference type="InterPro" id="IPR003651">
    <property type="entry name" value="Endonuclease3_FeS-loop_motif"/>
</dbReference>
<dbReference type="SUPFAM" id="SSF48150">
    <property type="entry name" value="DNA-glycosylase"/>
    <property type="match status" value="1"/>
</dbReference>
<dbReference type="GO" id="GO:0006298">
    <property type="term" value="P:mismatch repair"/>
    <property type="evidence" value="ECO:0007669"/>
    <property type="project" value="TreeGrafter"/>
</dbReference>
<dbReference type="PANTHER" id="PTHR42944:SF1">
    <property type="entry name" value="ADENINE DNA GLYCOSYLASE"/>
    <property type="match status" value="1"/>
</dbReference>
<dbReference type="InterPro" id="IPR011257">
    <property type="entry name" value="DNA_glycosylase"/>
</dbReference>
<accession>X1ERR5</accession>
<evidence type="ECO:0000256" key="5">
    <source>
        <dbReference type="ARBA" id="ARBA00022801"/>
    </source>
</evidence>
<dbReference type="Gene3D" id="1.10.340.30">
    <property type="entry name" value="Hypothetical protein, domain 2"/>
    <property type="match status" value="1"/>
</dbReference>
<protein>
    <recommendedName>
        <fullName evidence="10">HhH-GPD domain-containing protein</fullName>
    </recommendedName>
</protein>